<dbReference type="AlphaFoldDB" id="A0A8H3IYF1"/>
<sequence length="131" mass="14968">MPPAPYRYQTRADHIGFIFSNYGRPINSELVEILNAAIFLELAQKFRANPGLKNEPVGPMGFTASKDGLRFAVEPRLNPPPMLWKELYAILPDISSWAIRFQVVEVEFSLWRPGVPGFTELMGRVFFRLMP</sequence>
<dbReference type="Proteomes" id="UP000664521">
    <property type="component" value="Unassembled WGS sequence"/>
</dbReference>
<name>A0A8H3IYF1_9LECA</name>
<protein>
    <submittedName>
        <fullName evidence="1">Uncharacterized protein</fullName>
    </submittedName>
</protein>
<proteinExistence type="predicted"/>
<accession>A0A8H3IYF1</accession>
<evidence type="ECO:0000313" key="2">
    <source>
        <dbReference type="Proteomes" id="UP000664521"/>
    </source>
</evidence>
<gene>
    <name evidence="1" type="ORF">HETSPECPRED_009032</name>
</gene>
<keyword evidence="2" id="KW-1185">Reference proteome</keyword>
<comment type="caution">
    <text evidence="1">The sequence shown here is derived from an EMBL/GenBank/DDBJ whole genome shotgun (WGS) entry which is preliminary data.</text>
</comment>
<evidence type="ECO:0000313" key="1">
    <source>
        <dbReference type="EMBL" id="CAF9933875.1"/>
    </source>
</evidence>
<organism evidence="1 2">
    <name type="scientific">Heterodermia speciosa</name>
    <dbReference type="NCBI Taxonomy" id="116794"/>
    <lineage>
        <taxon>Eukaryota</taxon>
        <taxon>Fungi</taxon>
        <taxon>Dikarya</taxon>
        <taxon>Ascomycota</taxon>
        <taxon>Pezizomycotina</taxon>
        <taxon>Lecanoromycetes</taxon>
        <taxon>OSLEUM clade</taxon>
        <taxon>Lecanoromycetidae</taxon>
        <taxon>Caliciales</taxon>
        <taxon>Physciaceae</taxon>
        <taxon>Heterodermia</taxon>
    </lineage>
</organism>
<dbReference type="EMBL" id="CAJPDS010000071">
    <property type="protein sequence ID" value="CAF9933875.1"/>
    <property type="molecule type" value="Genomic_DNA"/>
</dbReference>
<reference evidence="1" key="1">
    <citation type="submission" date="2021-03" db="EMBL/GenBank/DDBJ databases">
        <authorList>
            <person name="Tagirdzhanova G."/>
        </authorList>
    </citation>
    <scope>NUCLEOTIDE SEQUENCE</scope>
</reference>